<name>A0A6J4MT09_9ACTN</name>
<feature type="non-terminal residue" evidence="2">
    <location>
        <position position="213"/>
    </location>
</feature>
<feature type="non-terminal residue" evidence="2">
    <location>
        <position position="1"/>
    </location>
</feature>
<feature type="region of interest" description="Disordered" evidence="1">
    <location>
        <begin position="1"/>
        <end position="213"/>
    </location>
</feature>
<evidence type="ECO:0000313" key="2">
    <source>
        <dbReference type="EMBL" id="CAA9367934.1"/>
    </source>
</evidence>
<protein>
    <submittedName>
        <fullName evidence="2">Uncharacterized protein</fullName>
    </submittedName>
</protein>
<evidence type="ECO:0000256" key="1">
    <source>
        <dbReference type="SAM" id="MobiDB-lite"/>
    </source>
</evidence>
<dbReference type="EMBL" id="CADCUI010000089">
    <property type="protein sequence ID" value="CAA9367934.1"/>
    <property type="molecule type" value="Genomic_DNA"/>
</dbReference>
<proteinExistence type="predicted"/>
<gene>
    <name evidence="2" type="ORF">AVDCRST_MAG34-3160</name>
</gene>
<accession>A0A6J4MT09</accession>
<dbReference type="AlphaFoldDB" id="A0A6J4MT09"/>
<sequence length="213" mass="22336">DRGTPRSAQRGTAPRSAQCRPAPRGDPHRHPRAGGPARAGGDADRRRGAGPRGQPRTGVLPLRHQGRSPGRGLRARGGARPRAARRRPRARHRARGPVASAAPDLRSHRLRAGVAAVDRRLGAGPAGTGDPHGAAPLQRTLERGVPRRGRGRGGPGRLHLRRPGVDGGQARRADRRAVGGQPGAPQRQPRRAAPVGGRGGGRRARAAARRAVL</sequence>
<feature type="compositionally biased region" description="Basic residues" evidence="1">
    <location>
        <begin position="73"/>
        <end position="95"/>
    </location>
</feature>
<reference evidence="2" key="1">
    <citation type="submission" date="2020-02" db="EMBL/GenBank/DDBJ databases">
        <authorList>
            <person name="Meier V. D."/>
        </authorList>
    </citation>
    <scope>NUCLEOTIDE SEQUENCE</scope>
    <source>
        <strain evidence="2">AVDCRST_MAG34</strain>
    </source>
</reference>
<feature type="compositionally biased region" description="Basic residues" evidence="1">
    <location>
        <begin position="200"/>
        <end position="213"/>
    </location>
</feature>
<organism evidence="2">
    <name type="scientific">uncultured Nocardioidaceae bacterium</name>
    <dbReference type="NCBI Taxonomy" id="253824"/>
    <lineage>
        <taxon>Bacteria</taxon>
        <taxon>Bacillati</taxon>
        <taxon>Actinomycetota</taxon>
        <taxon>Actinomycetes</taxon>
        <taxon>Propionibacteriales</taxon>
        <taxon>Nocardioidaceae</taxon>
        <taxon>environmental samples</taxon>
    </lineage>
</organism>
<feature type="compositionally biased region" description="Polar residues" evidence="1">
    <location>
        <begin position="1"/>
        <end position="10"/>
    </location>
</feature>